<dbReference type="Proteomes" id="UP000001349">
    <property type="component" value="Chromosome"/>
</dbReference>
<dbReference type="PANTHER" id="PTHR47504">
    <property type="entry name" value="RIGHT ORIGIN-BINDING PROTEIN"/>
    <property type="match status" value="1"/>
</dbReference>
<dbReference type="InterPro" id="IPR029441">
    <property type="entry name" value="Cass2"/>
</dbReference>
<gene>
    <name evidence="5" type="ordered locus">Ccel_0186</name>
</gene>
<evidence type="ECO:0000256" key="1">
    <source>
        <dbReference type="ARBA" id="ARBA00023015"/>
    </source>
</evidence>
<keyword evidence="1" id="KW-0805">Transcription regulation</keyword>
<dbReference type="InterPro" id="IPR009057">
    <property type="entry name" value="Homeodomain-like_sf"/>
</dbReference>
<keyword evidence="6" id="KW-1185">Reference proteome</keyword>
<dbReference type="InterPro" id="IPR018060">
    <property type="entry name" value="HTH_AraC"/>
</dbReference>
<protein>
    <submittedName>
        <fullName evidence="5">Transcriptional regulator, AraC family</fullName>
    </submittedName>
</protein>
<proteinExistence type="predicted"/>
<dbReference type="InterPro" id="IPR010499">
    <property type="entry name" value="AraC_E-bd"/>
</dbReference>
<dbReference type="STRING" id="394503.Ccel_0186"/>
<sequence>MNYYERIQKSIDYIESNVENKINIDFAAQTAFMSLSNFYRMFFALTGYSVKEYIRLRRISLAAIDIQGTDTCLIDIAIKFDFESGDSFSRAFKRITGFLPSDYRKKKSLYKFERIDIMEKYFDIQDKELIENYPDIKVLKEMEPTRVAYFCYYGKQPEHHAFTVMAQWLNKNGLNVNEQNLRIFGYNNPSPASPDEEEYGYEVCATVADNIVVNDDLVKEKVLGGGLYAVTNVRRGQDGDIGGEIIKAWSRFNNWLSDSKYVYGGHQWLEEHLGFDDNANHIGGIDLYMPIALKSKDYDITKIFDNVEPMLTATYTATGKDADVKARDFFFKWADSQGFFNDTKPHRFFAYYDHERIGHNDFFYKIHVTVDREFSTDNPYIKLEEFKGGYYAITKAKYSYNGWAWGEFLKWLSKNKEFDLGNYWFFEEYKLNKPELDMDTEVVLHMPIKQKE</sequence>
<keyword evidence="2" id="KW-0238">DNA-binding</keyword>
<dbReference type="KEGG" id="cce:Ccel_0186"/>
<evidence type="ECO:0000259" key="4">
    <source>
        <dbReference type="PROSITE" id="PS01124"/>
    </source>
</evidence>
<dbReference type="InterPro" id="IPR050959">
    <property type="entry name" value="MarA-like"/>
</dbReference>
<organism evidence="5 6">
    <name type="scientific">Ruminiclostridium cellulolyticum (strain ATCC 35319 / DSM 5812 / JCM 6584 / H10)</name>
    <name type="common">Clostridium cellulolyticum</name>
    <dbReference type="NCBI Taxonomy" id="394503"/>
    <lineage>
        <taxon>Bacteria</taxon>
        <taxon>Bacillati</taxon>
        <taxon>Bacillota</taxon>
        <taxon>Clostridia</taxon>
        <taxon>Eubacteriales</taxon>
        <taxon>Oscillospiraceae</taxon>
        <taxon>Ruminiclostridium</taxon>
    </lineage>
</organism>
<dbReference type="Pfam" id="PF12833">
    <property type="entry name" value="HTH_18"/>
    <property type="match status" value="1"/>
</dbReference>
<dbReference type="HOGENOM" id="CLU_605065_0_0_9"/>
<dbReference type="PANTHER" id="PTHR47504:SF5">
    <property type="entry name" value="RIGHT ORIGIN-BINDING PROTEIN"/>
    <property type="match status" value="1"/>
</dbReference>
<dbReference type="RefSeq" id="WP_012634638.1">
    <property type="nucleotide sequence ID" value="NC_011898.1"/>
</dbReference>
<dbReference type="Pfam" id="PF14526">
    <property type="entry name" value="Cass2"/>
    <property type="match status" value="1"/>
</dbReference>
<accession>B8I4L9</accession>
<dbReference type="SMART" id="SM00342">
    <property type="entry name" value="HTH_ARAC"/>
    <property type="match status" value="1"/>
</dbReference>
<evidence type="ECO:0000256" key="3">
    <source>
        <dbReference type="ARBA" id="ARBA00023163"/>
    </source>
</evidence>
<dbReference type="PROSITE" id="PS01124">
    <property type="entry name" value="HTH_ARAC_FAMILY_2"/>
    <property type="match status" value="1"/>
</dbReference>
<dbReference type="SMART" id="SM00871">
    <property type="entry name" value="AraC_E_bind"/>
    <property type="match status" value="2"/>
</dbReference>
<dbReference type="Gene3D" id="1.10.10.60">
    <property type="entry name" value="Homeodomain-like"/>
    <property type="match status" value="2"/>
</dbReference>
<dbReference type="GO" id="GO:0003700">
    <property type="term" value="F:DNA-binding transcription factor activity"/>
    <property type="evidence" value="ECO:0007669"/>
    <property type="project" value="InterPro"/>
</dbReference>
<dbReference type="SUPFAM" id="SSF55136">
    <property type="entry name" value="Probable bacterial effector-binding domain"/>
    <property type="match status" value="2"/>
</dbReference>
<feature type="domain" description="HTH araC/xylS-type" evidence="4">
    <location>
        <begin position="8"/>
        <end position="106"/>
    </location>
</feature>
<evidence type="ECO:0000256" key="2">
    <source>
        <dbReference type="ARBA" id="ARBA00023125"/>
    </source>
</evidence>
<name>B8I4L9_RUMCH</name>
<reference evidence="5 6" key="1">
    <citation type="submission" date="2009-01" db="EMBL/GenBank/DDBJ databases">
        <title>Complete sequence of Clostridium cellulolyticum H10.</title>
        <authorList>
            <consortium name="US DOE Joint Genome Institute"/>
            <person name="Lucas S."/>
            <person name="Copeland A."/>
            <person name="Lapidus A."/>
            <person name="Glavina del Rio T."/>
            <person name="Dalin E."/>
            <person name="Tice H."/>
            <person name="Bruce D."/>
            <person name="Goodwin L."/>
            <person name="Pitluck S."/>
            <person name="Chertkov O."/>
            <person name="Saunders E."/>
            <person name="Brettin T."/>
            <person name="Detter J.C."/>
            <person name="Han C."/>
            <person name="Larimer F."/>
            <person name="Land M."/>
            <person name="Hauser L."/>
            <person name="Kyrpides N."/>
            <person name="Ivanova N."/>
            <person name="Zhou J."/>
            <person name="Richardson P."/>
        </authorList>
    </citation>
    <scope>NUCLEOTIDE SEQUENCE [LARGE SCALE GENOMIC DNA]</scope>
    <source>
        <strain evidence="6">ATCC 35319 / DSM 5812 / JCM 6584 / H10</strain>
    </source>
</reference>
<dbReference type="AlphaFoldDB" id="B8I4L9"/>
<keyword evidence="3" id="KW-0804">Transcription</keyword>
<evidence type="ECO:0000313" key="6">
    <source>
        <dbReference type="Proteomes" id="UP000001349"/>
    </source>
</evidence>
<dbReference type="InterPro" id="IPR011256">
    <property type="entry name" value="Reg_factor_effector_dom_sf"/>
</dbReference>
<dbReference type="eggNOG" id="COG2207">
    <property type="taxonomic scope" value="Bacteria"/>
</dbReference>
<dbReference type="OrthoDB" id="9801123at2"/>
<dbReference type="GO" id="GO:0043565">
    <property type="term" value="F:sequence-specific DNA binding"/>
    <property type="evidence" value="ECO:0007669"/>
    <property type="project" value="InterPro"/>
</dbReference>
<dbReference type="eggNOG" id="COG3449">
    <property type="taxonomic scope" value="Bacteria"/>
</dbReference>
<dbReference type="SUPFAM" id="SSF46689">
    <property type="entry name" value="Homeodomain-like"/>
    <property type="match status" value="2"/>
</dbReference>
<dbReference type="EMBL" id="CP001348">
    <property type="protein sequence ID" value="ACL74573.1"/>
    <property type="molecule type" value="Genomic_DNA"/>
</dbReference>
<dbReference type="Gene3D" id="3.20.80.10">
    <property type="entry name" value="Regulatory factor, effector binding domain"/>
    <property type="match status" value="2"/>
</dbReference>
<evidence type="ECO:0000313" key="5">
    <source>
        <dbReference type="EMBL" id="ACL74573.1"/>
    </source>
</evidence>